<feature type="region of interest" description="Disordered" evidence="1">
    <location>
        <begin position="1"/>
        <end position="21"/>
    </location>
</feature>
<evidence type="ECO:0000256" key="2">
    <source>
        <dbReference type="SAM" id="Phobius"/>
    </source>
</evidence>
<feature type="transmembrane region" description="Helical" evidence="2">
    <location>
        <begin position="190"/>
        <end position="210"/>
    </location>
</feature>
<feature type="transmembrane region" description="Helical" evidence="2">
    <location>
        <begin position="79"/>
        <end position="98"/>
    </location>
</feature>
<dbReference type="Proteomes" id="UP000240739">
    <property type="component" value="Unassembled WGS sequence"/>
</dbReference>
<dbReference type="OrthoDB" id="3822725at2"/>
<gene>
    <name evidence="3" type="ORF">C7Y72_00595</name>
</gene>
<accession>A0A2T4UGA1</accession>
<keyword evidence="2" id="KW-0472">Membrane</keyword>
<feature type="transmembrane region" description="Helical" evidence="2">
    <location>
        <begin position="119"/>
        <end position="142"/>
    </location>
</feature>
<keyword evidence="2" id="KW-0812">Transmembrane</keyword>
<keyword evidence="2" id="KW-1133">Transmembrane helix</keyword>
<comment type="caution">
    <text evidence="3">The sequence shown here is derived from an EMBL/GenBank/DDBJ whole genome shotgun (WGS) entry which is preliminary data.</text>
</comment>
<evidence type="ECO:0000313" key="4">
    <source>
        <dbReference type="Proteomes" id="UP000240739"/>
    </source>
</evidence>
<evidence type="ECO:0000313" key="3">
    <source>
        <dbReference type="EMBL" id="PTL58250.1"/>
    </source>
</evidence>
<dbReference type="EMBL" id="PYYB01000001">
    <property type="protein sequence ID" value="PTL58250.1"/>
    <property type="molecule type" value="Genomic_DNA"/>
</dbReference>
<dbReference type="AlphaFoldDB" id="A0A2T4UGA1"/>
<feature type="transmembrane region" description="Helical" evidence="2">
    <location>
        <begin position="47"/>
        <end position="67"/>
    </location>
</feature>
<keyword evidence="4" id="KW-1185">Reference proteome</keyword>
<evidence type="ECO:0000256" key="1">
    <source>
        <dbReference type="SAM" id="MobiDB-lite"/>
    </source>
</evidence>
<dbReference type="RefSeq" id="WP_107566688.1">
    <property type="nucleotide sequence ID" value="NZ_PYYB01000001.1"/>
</dbReference>
<feature type="transmembrane region" description="Helical" evidence="2">
    <location>
        <begin position="236"/>
        <end position="259"/>
    </location>
</feature>
<protein>
    <submittedName>
        <fullName evidence="3">ABC transporter permease</fullName>
    </submittedName>
</protein>
<reference evidence="3 4" key="1">
    <citation type="submission" date="2018-03" db="EMBL/GenBank/DDBJ databases">
        <title>Aquarubrobacter algicola gen. nov., sp. nov., a novel actinobacterium isolated from shallow eutrophic lake during the end of cyanobacterial harmful algal blooms.</title>
        <authorList>
            <person name="Chun S.J."/>
        </authorList>
    </citation>
    <scope>NUCLEOTIDE SEQUENCE [LARGE SCALE GENOMIC DNA]</scope>
    <source>
        <strain evidence="3 4">Seoho-28</strain>
    </source>
</reference>
<name>A0A2T4UGA1_9ACTN</name>
<sequence length="264" mass="27545">MSPATATAQPAAPPAATAGPRAIAGPTLGRLVRVELRKASDTRSGRWLLAVATLVAAVVAIAIPIAVPQEDVVLSDVVQLALLPYLVLLPIIGILLVTSEWSQRTALATFALVPDRRRVVVAKVIAALALTFAGLAIGLLAAVASTAVGGGEGAWNLSAGELGQAVLAGVINMLWGLGFGLLLRSPAAAIVAYFALPTVFTVLGELISSLRSTWDWLDLNVPFMAISELRASGDDWWQLLTAGTIWIVLPLVIGTALLLRREVK</sequence>
<organism evidence="3 4">
    <name type="scientific">Paraconexibacter algicola</name>
    <dbReference type="NCBI Taxonomy" id="2133960"/>
    <lineage>
        <taxon>Bacteria</taxon>
        <taxon>Bacillati</taxon>
        <taxon>Actinomycetota</taxon>
        <taxon>Thermoleophilia</taxon>
        <taxon>Solirubrobacterales</taxon>
        <taxon>Paraconexibacteraceae</taxon>
        <taxon>Paraconexibacter</taxon>
    </lineage>
</organism>
<feature type="transmembrane region" description="Helical" evidence="2">
    <location>
        <begin position="162"/>
        <end position="183"/>
    </location>
</feature>
<proteinExistence type="predicted"/>